<proteinExistence type="predicted"/>
<evidence type="ECO:0000259" key="1">
    <source>
        <dbReference type="Pfam" id="PF13672"/>
    </source>
</evidence>
<protein>
    <recommendedName>
        <fullName evidence="1">PPM-type phosphatase domain-containing protein</fullName>
    </recommendedName>
</protein>
<evidence type="ECO:0000313" key="2">
    <source>
        <dbReference type="EMBL" id="BBH24507.1"/>
    </source>
</evidence>
<dbReference type="RefSeq" id="WP_125664762.1">
    <property type="nucleotide sequence ID" value="NZ_AP019308.1"/>
</dbReference>
<name>A0A3G9IZY2_9BACL</name>
<dbReference type="Proteomes" id="UP000275368">
    <property type="component" value="Chromosome"/>
</dbReference>
<dbReference type="Pfam" id="PF13672">
    <property type="entry name" value="PP2C_2"/>
    <property type="match status" value="1"/>
</dbReference>
<dbReference type="OrthoDB" id="1755431at2"/>
<dbReference type="SUPFAM" id="SSF81606">
    <property type="entry name" value="PP2C-like"/>
    <property type="match status" value="1"/>
</dbReference>
<dbReference type="KEGG" id="pbk:Back11_58520"/>
<keyword evidence="3" id="KW-1185">Reference proteome</keyword>
<accession>A0A3G9IZY2</accession>
<organism evidence="2 3">
    <name type="scientific">Paenibacillus baekrokdamisoli</name>
    <dbReference type="NCBI Taxonomy" id="1712516"/>
    <lineage>
        <taxon>Bacteria</taxon>
        <taxon>Bacillati</taxon>
        <taxon>Bacillota</taxon>
        <taxon>Bacilli</taxon>
        <taxon>Bacillales</taxon>
        <taxon>Paenibacillaceae</taxon>
        <taxon>Paenibacillus</taxon>
    </lineage>
</organism>
<dbReference type="InterPro" id="IPR036457">
    <property type="entry name" value="PPM-type-like_dom_sf"/>
</dbReference>
<dbReference type="EMBL" id="AP019308">
    <property type="protein sequence ID" value="BBH24507.1"/>
    <property type="molecule type" value="Genomic_DNA"/>
</dbReference>
<dbReference type="AlphaFoldDB" id="A0A3G9IZY2"/>
<gene>
    <name evidence="2" type="ORF">Back11_58520</name>
</gene>
<feature type="domain" description="PPM-type phosphatase" evidence="1">
    <location>
        <begin position="11"/>
        <end position="236"/>
    </location>
</feature>
<sequence length="293" mass="32126">MRITTVLVQGNGILNEDALIRNEAIQLYGVIDGATSLVPYKNANGETGGYLAAHLIATCLNELKEQDRTGGAEGLVDRLAEVNLLLRTRMIEAGIRPEQKEELWSACAAVVQIQPEWIEFAQAGDCMIAVFYTDGRIRVITHDQLAHVDDRTKEVWSQGIASGLSSKAELWEYVKPQIIRGRALANAPGGYAVLNGESKFADYAEYGRISRTNVQALLLFSDGLYIPKPAGVSDKDGASEVAALVQEKGLSSYIEWLAALEMSDPDCRQFPRMKTSDDKSAIWIDLPLVTSHD</sequence>
<dbReference type="InterPro" id="IPR001932">
    <property type="entry name" value="PPM-type_phosphatase-like_dom"/>
</dbReference>
<dbReference type="Gene3D" id="3.60.40.10">
    <property type="entry name" value="PPM-type phosphatase domain"/>
    <property type="match status" value="1"/>
</dbReference>
<evidence type="ECO:0000313" key="3">
    <source>
        <dbReference type="Proteomes" id="UP000275368"/>
    </source>
</evidence>
<reference evidence="2 3" key="1">
    <citation type="submission" date="2018-11" db="EMBL/GenBank/DDBJ databases">
        <title>Complete genome sequence of Paenibacillus baekrokdamisoli strain KCTC 33723.</title>
        <authorList>
            <person name="Kang S.W."/>
            <person name="Lee K.C."/>
            <person name="Kim K.K."/>
            <person name="Kim J.S."/>
            <person name="Kim D.S."/>
            <person name="Ko S.H."/>
            <person name="Yang S.H."/>
            <person name="Lee J.S."/>
        </authorList>
    </citation>
    <scope>NUCLEOTIDE SEQUENCE [LARGE SCALE GENOMIC DNA]</scope>
    <source>
        <strain evidence="2 3">KCTC 33723</strain>
    </source>
</reference>